<protein>
    <submittedName>
        <fullName evidence="1">Uncharacterized protein</fullName>
    </submittedName>
</protein>
<sequence length="242" mass="28299">MNHLIFKLSMMTKMKATKIFLVLLVVTKLIASEVKVTELSNTPGILPFKLGKANIIDRKHIFLHDINSKYLDKHIYNLVKTYTKLNSSLEKITPMYYTVLKNKYNQLLPMITEMEILKNKYDQLLPMITEMESKFQNMFFKKNKQKRGLINLGGSINKWLFGTLDDSDGQRYDNAIQKLNSNQEKIVKEVNCQISIAKSLVEKYSKTIDSISENQQKISKYIADYKKYIDNVTDQMHIYTIY</sequence>
<evidence type="ECO:0000313" key="1">
    <source>
        <dbReference type="EMBL" id="VEN43077.1"/>
    </source>
</evidence>
<dbReference type="EMBL" id="CAACVG010007005">
    <property type="protein sequence ID" value="VEN43077.1"/>
    <property type="molecule type" value="Genomic_DNA"/>
</dbReference>
<evidence type="ECO:0000313" key="2">
    <source>
        <dbReference type="Proteomes" id="UP000410492"/>
    </source>
</evidence>
<proteinExistence type="predicted"/>
<keyword evidence="2" id="KW-1185">Reference proteome</keyword>
<dbReference type="InterPro" id="IPR022048">
    <property type="entry name" value="Envelope_fusion-like"/>
</dbReference>
<dbReference type="Proteomes" id="UP000410492">
    <property type="component" value="Unassembled WGS sequence"/>
</dbReference>
<dbReference type="Pfam" id="PF12259">
    <property type="entry name" value="Baculo_F"/>
    <property type="match status" value="1"/>
</dbReference>
<accession>A0A653C593</accession>
<dbReference type="OrthoDB" id="6782731at2759"/>
<name>A0A653C593_CALMS</name>
<reference evidence="1 2" key="1">
    <citation type="submission" date="2019-01" db="EMBL/GenBank/DDBJ databases">
        <authorList>
            <person name="Sayadi A."/>
        </authorList>
    </citation>
    <scope>NUCLEOTIDE SEQUENCE [LARGE SCALE GENOMIC DNA]</scope>
</reference>
<gene>
    <name evidence="1" type="ORF">CALMAC_LOCUS6346</name>
</gene>
<organism evidence="1 2">
    <name type="scientific">Callosobruchus maculatus</name>
    <name type="common">Southern cowpea weevil</name>
    <name type="synonym">Pulse bruchid</name>
    <dbReference type="NCBI Taxonomy" id="64391"/>
    <lineage>
        <taxon>Eukaryota</taxon>
        <taxon>Metazoa</taxon>
        <taxon>Ecdysozoa</taxon>
        <taxon>Arthropoda</taxon>
        <taxon>Hexapoda</taxon>
        <taxon>Insecta</taxon>
        <taxon>Pterygota</taxon>
        <taxon>Neoptera</taxon>
        <taxon>Endopterygota</taxon>
        <taxon>Coleoptera</taxon>
        <taxon>Polyphaga</taxon>
        <taxon>Cucujiformia</taxon>
        <taxon>Chrysomeloidea</taxon>
        <taxon>Chrysomelidae</taxon>
        <taxon>Bruchinae</taxon>
        <taxon>Bruchini</taxon>
        <taxon>Callosobruchus</taxon>
    </lineage>
</organism>
<dbReference type="AlphaFoldDB" id="A0A653C593"/>
<feature type="non-terminal residue" evidence="1">
    <location>
        <position position="242"/>
    </location>
</feature>